<proteinExistence type="predicted"/>
<feature type="domain" description="EF-hand" evidence="2">
    <location>
        <begin position="331"/>
        <end position="366"/>
    </location>
</feature>
<evidence type="ECO:0000256" key="1">
    <source>
        <dbReference type="ARBA" id="ARBA00022837"/>
    </source>
</evidence>
<dbReference type="InterPro" id="IPR011992">
    <property type="entry name" value="EF-hand-dom_pair"/>
</dbReference>
<protein>
    <recommendedName>
        <fullName evidence="2">EF-hand domain-containing protein</fullName>
    </recommendedName>
</protein>
<dbReference type="InterPro" id="IPR052603">
    <property type="entry name" value="EFCB6"/>
</dbReference>
<dbReference type="SUPFAM" id="SSF47473">
    <property type="entry name" value="EF-hand"/>
    <property type="match status" value="3"/>
</dbReference>
<dbReference type="EMBL" id="HBHQ01019784">
    <property type="protein sequence ID" value="CAD9821466.1"/>
    <property type="molecule type" value="Transcribed_RNA"/>
</dbReference>
<name>A0A7S2UJ50_9STRA</name>
<feature type="domain" description="EF-hand" evidence="2">
    <location>
        <begin position="528"/>
        <end position="563"/>
    </location>
</feature>
<dbReference type="Gene3D" id="1.10.238.10">
    <property type="entry name" value="EF-hand"/>
    <property type="match status" value="4"/>
</dbReference>
<organism evidence="3">
    <name type="scientific">Attheya septentrionalis</name>
    <dbReference type="NCBI Taxonomy" id="420275"/>
    <lineage>
        <taxon>Eukaryota</taxon>
        <taxon>Sar</taxon>
        <taxon>Stramenopiles</taxon>
        <taxon>Ochrophyta</taxon>
        <taxon>Bacillariophyta</taxon>
        <taxon>Coscinodiscophyceae</taxon>
        <taxon>Chaetocerotophycidae</taxon>
        <taxon>Chaetocerotales</taxon>
        <taxon>Attheyaceae</taxon>
        <taxon>Attheya</taxon>
    </lineage>
</organism>
<accession>A0A7S2UJ50</accession>
<dbReference type="PANTHER" id="PTHR20875:SF0">
    <property type="entry name" value="GH12158P"/>
    <property type="match status" value="1"/>
</dbReference>
<feature type="domain" description="EF-hand" evidence="2">
    <location>
        <begin position="426"/>
        <end position="461"/>
    </location>
</feature>
<dbReference type="InterPro" id="IPR018247">
    <property type="entry name" value="EF_Hand_1_Ca_BS"/>
</dbReference>
<gene>
    <name evidence="3" type="ORF">ASEP1449_LOCUS13300</name>
</gene>
<dbReference type="GO" id="GO:0005509">
    <property type="term" value="F:calcium ion binding"/>
    <property type="evidence" value="ECO:0007669"/>
    <property type="project" value="InterPro"/>
</dbReference>
<dbReference type="Pfam" id="PF13499">
    <property type="entry name" value="EF-hand_7"/>
    <property type="match status" value="3"/>
</dbReference>
<dbReference type="AlphaFoldDB" id="A0A7S2UJ50"/>
<dbReference type="PROSITE" id="PS50222">
    <property type="entry name" value="EF_HAND_2"/>
    <property type="match status" value="6"/>
</dbReference>
<dbReference type="PANTHER" id="PTHR20875">
    <property type="entry name" value="EF-HAND CALCIUM-BINDING DOMAIN-CONTAINING PROTEIN 6-RELATED"/>
    <property type="match status" value="1"/>
</dbReference>
<evidence type="ECO:0000259" key="2">
    <source>
        <dbReference type="PROSITE" id="PS50222"/>
    </source>
</evidence>
<dbReference type="PROSITE" id="PS00018">
    <property type="entry name" value="EF_HAND_1"/>
    <property type="match status" value="3"/>
</dbReference>
<feature type="domain" description="EF-hand" evidence="2">
    <location>
        <begin position="168"/>
        <end position="198"/>
    </location>
</feature>
<dbReference type="InterPro" id="IPR002048">
    <property type="entry name" value="EF_hand_dom"/>
</dbReference>
<dbReference type="CDD" id="cd00051">
    <property type="entry name" value="EFh"/>
    <property type="match status" value="1"/>
</dbReference>
<evidence type="ECO:0000313" key="3">
    <source>
        <dbReference type="EMBL" id="CAD9821466.1"/>
    </source>
</evidence>
<feature type="domain" description="EF-hand" evidence="2">
    <location>
        <begin position="295"/>
        <end position="330"/>
    </location>
</feature>
<dbReference type="SMART" id="SM00054">
    <property type="entry name" value="EFh"/>
    <property type="match status" value="7"/>
</dbReference>
<sequence>MDPPIENGDSSPAKEKKQVQPFEIAVARKLEARSNSLLDTFLALDTDGDGAVTRNDFMAALHNLWGIDLSEDEMNALFSRFAHLNSHHGIRYPEFVEYVHDTASANMATSSSSYGALISHHSSVNYKNGLPRFMTVEPPQEAKTHELRMVLRRLFRQKTNYSNGGMPARDMFLAMDKERNGVVSVEVFQSWCETMGVRLTDEQVKQVWGYHYHEESKGIRFAEFSKFIRELDEVDSGSGVPWEQVDAEDIKNKRLMERQAAIVATEQLHDALKKGVADGTTDREMIRPFLERLYKKKTTMLDAFKKFDEEGAGKLSADDLTKALQEAGMDVSEARVASLVQKFDQDGDGRINKSEFVRLLTSDTEKPLVMEKKELTNTERAHLLALHVNNKYSHTLDAYKKFNVTSNGFLTVKKMQVAFAEAGVTISPAQIEAIIESYDKDKDGMLSKGEFTQLIFYANKGGGVIKSATSSDKGEKPLSTEEDIEEIKEKLMAAGVGHEAHSKHVEVTKNLDADDVKAIATLQQALEEERIFARKMFERMDDDKTGNLTVKQLEVGLQRLGITLSDDHLSHIMLRYDPERTGRLNYIQFTKMLAADLDK</sequence>
<feature type="domain" description="EF-hand" evidence="2">
    <location>
        <begin position="32"/>
        <end position="67"/>
    </location>
</feature>
<keyword evidence="1" id="KW-0106">Calcium</keyword>
<reference evidence="3" key="1">
    <citation type="submission" date="2021-01" db="EMBL/GenBank/DDBJ databases">
        <authorList>
            <person name="Corre E."/>
            <person name="Pelletier E."/>
            <person name="Niang G."/>
            <person name="Scheremetjew M."/>
            <person name="Finn R."/>
            <person name="Kale V."/>
            <person name="Holt S."/>
            <person name="Cochrane G."/>
            <person name="Meng A."/>
            <person name="Brown T."/>
            <person name="Cohen L."/>
        </authorList>
    </citation>
    <scope>NUCLEOTIDE SEQUENCE</scope>
    <source>
        <strain evidence="3">CCMP2084</strain>
    </source>
</reference>